<dbReference type="PANTHER" id="PTHR42815">
    <property type="entry name" value="FAD-BINDING, PUTATIVE (AFU_ORTHOLOGUE AFUA_6G07600)-RELATED"/>
    <property type="match status" value="1"/>
</dbReference>
<dbReference type="InterPro" id="IPR024029">
    <property type="entry name" value="Pyridox_Oxase_FMN-dep"/>
</dbReference>
<name>A0A7S8C7I1_9HYPH</name>
<evidence type="ECO:0000259" key="1">
    <source>
        <dbReference type="Pfam" id="PF01243"/>
    </source>
</evidence>
<dbReference type="NCBIfam" id="TIGR04025">
    <property type="entry name" value="PPOX_FMN_DR2398"/>
    <property type="match status" value="1"/>
</dbReference>
<dbReference type="InterPro" id="IPR012349">
    <property type="entry name" value="Split_barrel_FMN-bd"/>
</dbReference>
<proteinExistence type="predicted"/>
<protein>
    <submittedName>
        <fullName evidence="2">Pyridoxamine 5'-phosphate oxidase family protein</fullName>
    </submittedName>
</protein>
<evidence type="ECO:0000313" key="2">
    <source>
        <dbReference type="EMBL" id="QPC44792.1"/>
    </source>
</evidence>
<evidence type="ECO:0000313" key="3">
    <source>
        <dbReference type="Proteomes" id="UP000593594"/>
    </source>
</evidence>
<reference evidence="2 3" key="1">
    <citation type="submission" date="2020-06" db="EMBL/GenBank/DDBJ databases">
        <title>Genome sequence of 2 isolates from Red Sea Mangroves.</title>
        <authorList>
            <person name="Sefrji F."/>
            <person name="Michoud G."/>
            <person name="Merlino G."/>
            <person name="Daffonchio D."/>
        </authorList>
    </citation>
    <scope>NUCLEOTIDE SEQUENCE [LARGE SCALE GENOMIC DNA]</scope>
    <source>
        <strain evidence="2 3">R1DC25</strain>
    </source>
</reference>
<dbReference type="InterPro" id="IPR011576">
    <property type="entry name" value="Pyridox_Oxase_N"/>
</dbReference>
<gene>
    <name evidence="2" type="ORF">HW532_20065</name>
</gene>
<dbReference type="SUPFAM" id="SSF50475">
    <property type="entry name" value="FMN-binding split barrel"/>
    <property type="match status" value="1"/>
</dbReference>
<accession>A0A7S8C7I1</accession>
<feature type="domain" description="Pyridoxamine 5'-phosphate oxidase N-terminal" evidence="1">
    <location>
        <begin position="36"/>
        <end position="155"/>
    </location>
</feature>
<dbReference type="Pfam" id="PF01243">
    <property type="entry name" value="PNPOx_N"/>
    <property type="match status" value="1"/>
</dbReference>
<dbReference type="RefSeq" id="WP_213162161.1">
    <property type="nucleotide sequence ID" value="NZ_CP058214.1"/>
</dbReference>
<dbReference type="EMBL" id="CP058214">
    <property type="protein sequence ID" value="QPC44792.1"/>
    <property type="molecule type" value="Genomic_DNA"/>
</dbReference>
<dbReference type="Proteomes" id="UP000593594">
    <property type="component" value="Chromosome"/>
</dbReference>
<keyword evidence="3" id="KW-1185">Reference proteome</keyword>
<organism evidence="2 3">
    <name type="scientific">Kaustia mangrovi</name>
    <dbReference type="NCBI Taxonomy" id="2593653"/>
    <lineage>
        <taxon>Bacteria</taxon>
        <taxon>Pseudomonadati</taxon>
        <taxon>Pseudomonadota</taxon>
        <taxon>Alphaproteobacteria</taxon>
        <taxon>Hyphomicrobiales</taxon>
        <taxon>Parvibaculaceae</taxon>
        <taxon>Kaustia</taxon>
    </lineage>
</organism>
<dbReference type="KEGG" id="kmn:HW532_20065"/>
<sequence>MNDIDPASIVESEAELDELYGAPSPASKIKEATRIVPEYRALIEASPFAVLATSGPGGLDCSPRGDAPGFVRVKDDRTLLLPDRRGNNRIDSLRNIVHDPRVALLFLVPGLGETLRVNGRARLTRDAALCDSLAHQGRAPKLVIEIAVETVFFQCARAIMRSSLWDPTRHVARGDLPTAGQMLKATSAGEAGGDDYDRDLDRRMKAGLY</sequence>
<dbReference type="Gene3D" id="2.30.110.10">
    <property type="entry name" value="Electron Transport, Fmn-binding Protein, Chain A"/>
    <property type="match status" value="1"/>
</dbReference>
<dbReference type="PANTHER" id="PTHR42815:SF2">
    <property type="entry name" value="FAD-BINDING, PUTATIVE (AFU_ORTHOLOGUE AFUA_6G07600)-RELATED"/>
    <property type="match status" value="1"/>
</dbReference>
<dbReference type="AlphaFoldDB" id="A0A7S8C7I1"/>